<protein>
    <submittedName>
        <fullName evidence="1">Uncharacterized protein</fullName>
    </submittedName>
</protein>
<dbReference type="AlphaFoldDB" id="A0A8S2RCR4"/>
<dbReference type="EMBL" id="CAJOBI010011694">
    <property type="protein sequence ID" value="CAF4160842.1"/>
    <property type="molecule type" value="Genomic_DNA"/>
</dbReference>
<sequence>MERGDHVCRRGRISRGFMERGDHVCQRGGISR</sequence>
<organism evidence="1 2">
    <name type="scientific">Rotaria magnacalcarata</name>
    <dbReference type="NCBI Taxonomy" id="392030"/>
    <lineage>
        <taxon>Eukaryota</taxon>
        <taxon>Metazoa</taxon>
        <taxon>Spiralia</taxon>
        <taxon>Gnathifera</taxon>
        <taxon>Rotifera</taxon>
        <taxon>Eurotatoria</taxon>
        <taxon>Bdelloidea</taxon>
        <taxon>Philodinida</taxon>
        <taxon>Philodinidae</taxon>
        <taxon>Rotaria</taxon>
    </lineage>
</organism>
<reference evidence="1" key="1">
    <citation type="submission" date="2021-02" db="EMBL/GenBank/DDBJ databases">
        <authorList>
            <person name="Nowell W R."/>
        </authorList>
    </citation>
    <scope>NUCLEOTIDE SEQUENCE</scope>
</reference>
<name>A0A8S2RCR4_9BILA</name>
<gene>
    <name evidence="1" type="ORF">SMN809_LOCUS20177</name>
</gene>
<proteinExistence type="predicted"/>
<dbReference type="Proteomes" id="UP000676336">
    <property type="component" value="Unassembled WGS sequence"/>
</dbReference>
<evidence type="ECO:0000313" key="1">
    <source>
        <dbReference type="EMBL" id="CAF4160842.1"/>
    </source>
</evidence>
<feature type="non-terminal residue" evidence="1">
    <location>
        <position position="32"/>
    </location>
</feature>
<accession>A0A8S2RCR4</accession>
<evidence type="ECO:0000313" key="2">
    <source>
        <dbReference type="Proteomes" id="UP000676336"/>
    </source>
</evidence>
<comment type="caution">
    <text evidence="1">The sequence shown here is derived from an EMBL/GenBank/DDBJ whole genome shotgun (WGS) entry which is preliminary data.</text>
</comment>